<feature type="coiled-coil region" evidence="1">
    <location>
        <begin position="57"/>
        <end position="136"/>
    </location>
</feature>
<evidence type="ECO:0000313" key="2">
    <source>
        <dbReference type="EMBL" id="CAI8971360.1"/>
    </source>
</evidence>
<keyword evidence="1" id="KW-0175">Coiled coil</keyword>
<protein>
    <submittedName>
        <fullName evidence="2">Uncharacterized protein</fullName>
    </submittedName>
</protein>
<proteinExistence type="predicted"/>
<gene>
    <name evidence="2" type="ORF">MSZNOR_4892</name>
</gene>
<name>A0ABM9I9A2_9GAMM</name>
<feature type="coiled-coil region" evidence="1">
    <location>
        <begin position="167"/>
        <end position="194"/>
    </location>
</feature>
<evidence type="ECO:0000256" key="1">
    <source>
        <dbReference type="SAM" id="Coils"/>
    </source>
</evidence>
<sequence>MTDKTLLEQAAKRREFDSQINALRKQLDTAKSNQFRAQQAKREANNVVIGYSPENVAENERHLLTQAQENLAAKERLLKQAEQQVADLEKQLAKLEADRSQLDRWDIRMQAALDDYREARDAFQAADLEVQQLREQAANLAPDINRLRSAIATQKSLVAKALNKTDLANAKTLLAQHQAELADFEQLMANLNARLPKSTEVLTDCRDRMENAERAVWSAKLDGLYEEFRQHQELVDSIFAVFAKAQTRLGAGSVRAAFAPVIGDSFPPAEHLKERQQAIAAEIGLLD</sequence>
<reference evidence="2 3" key="1">
    <citation type="submission" date="2023-03" db="EMBL/GenBank/DDBJ databases">
        <authorList>
            <person name="Pearce D."/>
        </authorList>
    </citation>
    <scope>NUCLEOTIDE SEQUENCE [LARGE SCALE GENOMIC DNA]</scope>
    <source>
        <strain evidence="2">Msz</strain>
    </source>
</reference>
<accession>A0ABM9I9A2</accession>
<dbReference type="EMBL" id="OX458333">
    <property type="protein sequence ID" value="CAI8971360.1"/>
    <property type="molecule type" value="Genomic_DNA"/>
</dbReference>
<keyword evidence="3" id="KW-1185">Reference proteome</keyword>
<dbReference type="Proteomes" id="UP001162030">
    <property type="component" value="Chromosome"/>
</dbReference>
<organism evidence="2 3">
    <name type="scientific">Methylocaldum szegediense</name>
    <dbReference type="NCBI Taxonomy" id="73780"/>
    <lineage>
        <taxon>Bacteria</taxon>
        <taxon>Pseudomonadati</taxon>
        <taxon>Pseudomonadota</taxon>
        <taxon>Gammaproteobacteria</taxon>
        <taxon>Methylococcales</taxon>
        <taxon>Methylococcaceae</taxon>
        <taxon>Methylocaldum</taxon>
    </lineage>
</organism>
<dbReference type="RefSeq" id="WP_026608716.1">
    <property type="nucleotide sequence ID" value="NZ_OX458333.1"/>
</dbReference>
<evidence type="ECO:0000313" key="3">
    <source>
        <dbReference type="Proteomes" id="UP001162030"/>
    </source>
</evidence>